<accession>A0A3P1V7X4</accession>
<gene>
    <name evidence="5" type="ORF">EII10_05515</name>
</gene>
<dbReference type="Pfam" id="PF01041">
    <property type="entry name" value="DegT_DnrJ_EryC1"/>
    <property type="match status" value="1"/>
</dbReference>
<dbReference type="PIRSF" id="PIRSF000390">
    <property type="entry name" value="PLP_StrS"/>
    <property type="match status" value="1"/>
</dbReference>
<dbReference type="InterPro" id="IPR015422">
    <property type="entry name" value="PyrdxlP-dep_Trfase_small"/>
</dbReference>
<protein>
    <submittedName>
        <fullName evidence="5">DegT/DnrJ/EryC1/StrS aminotransferase family protein</fullName>
    </submittedName>
</protein>
<comment type="caution">
    <text evidence="5">The sequence shown here is derived from an EMBL/GenBank/DDBJ whole genome shotgun (WGS) entry which is preliminary data.</text>
</comment>
<evidence type="ECO:0000313" key="5">
    <source>
        <dbReference type="EMBL" id="RRD29756.1"/>
    </source>
</evidence>
<evidence type="ECO:0000256" key="4">
    <source>
        <dbReference type="RuleBase" id="RU004508"/>
    </source>
</evidence>
<organism evidence="5 6">
    <name type="scientific">Actinomyces bowdenii</name>
    <dbReference type="NCBI Taxonomy" id="131109"/>
    <lineage>
        <taxon>Bacteria</taxon>
        <taxon>Bacillati</taxon>
        <taxon>Actinomycetota</taxon>
        <taxon>Actinomycetes</taxon>
        <taxon>Actinomycetales</taxon>
        <taxon>Actinomycetaceae</taxon>
        <taxon>Actinomyces</taxon>
    </lineage>
</organism>
<evidence type="ECO:0000256" key="1">
    <source>
        <dbReference type="ARBA" id="ARBA00001933"/>
    </source>
</evidence>
<dbReference type="RefSeq" id="WP_124933490.1">
    <property type="nucleotide sequence ID" value="NZ_RQZC01000005.1"/>
</dbReference>
<keyword evidence="6" id="KW-1185">Reference proteome</keyword>
<feature type="modified residue" description="N6-(pyridoxal phosphate)lysine" evidence="3">
    <location>
        <position position="199"/>
    </location>
</feature>
<dbReference type="Gene3D" id="3.40.640.10">
    <property type="entry name" value="Type I PLP-dependent aspartate aminotransferase-like (Major domain)"/>
    <property type="match status" value="1"/>
</dbReference>
<sequence>MSNDMIPFSPPVITEEDIEAVVSVLRSGWITSGPVGRDFEQALTRFTGAAGTVVLNSATAGLEIALRLSGVGPGDEVIVPAYTYTASASVVSRVGARIVLVDTEPGSCLPSAEGIMAAVTGRTRAIITVDLAGIPFDTRPLARALEALPPTGATSSGLAGELGRPVLIADGAHSLGGRLAQDRAGTIADLTAFSFHAVKNLTTAEGGALQWRTGLPTDPEALERSIRLLSLHGQSKDALAKMTGASWEYDIEILGGKANMPDVLAALGLSQLDRYESMIQRRLSVVEAYRTRLEAIGIDLLEHEGPGVRSSGHLAIASLPVAGVEERNAFIEAMRRHGVATNVHYKPLPMLSAYAGLGMSPEATPNAVGFYSTEVTLPLHMALTDDDVERVCRASRESLAEVS</sequence>
<evidence type="ECO:0000256" key="3">
    <source>
        <dbReference type="PIRSR" id="PIRSR000390-2"/>
    </source>
</evidence>
<dbReference type="SUPFAM" id="SSF53383">
    <property type="entry name" value="PLP-dependent transferases"/>
    <property type="match status" value="1"/>
</dbReference>
<dbReference type="OrthoDB" id="9804264at2"/>
<dbReference type="InterPro" id="IPR015424">
    <property type="entry name" value="PyrdxlP-dep_Trfase"/>
</dbReference>
<proteinExistence type="inferred from homology"/>
<keyword evidence="3 4" id="KW-0663">Pyridoxal phosphate</keyword>
<feature type="active site" description="Proton acceptor" evidence="2">
    <location>
        <position position="199"/>
    </location>
</feature>
<keyword evidence="5" id="KW-0032">Aminotransferase</keyword>
<dbReference type="AlphaFoldDB" id="A0A3P1V7X4"/>
<name>A0A3P1V7X4_9ACTO</name>
<evidence type="ECO:0000256" key="2">
    <source>
        <dbReference type="PIRSR" id="PIRSR000390-1"/>
    </source>
</evidence>
<dbReference type="GO" id="GO:0008483">
    <property type="term" value="F:transaminase activity"/>
    <property type="evidence" value="ECO:0007669"/>
    <property type="project" value="UniProtKB-KW"/>
</dbReference>
<comment type="similarity">
    <text evidence="4">Belongs to the DegT/DnrJ/EryC1 family.</text>
</comment>
<keyword evidence="5" id="KW-0808">Transferase</keyword>
<dbReference type="PANTHER" id="PTHR30244">
    <property type="entry name" value="TRANSAMINASE"/>
    <property type="match status" value="1"/>
</dbReference>
<dbReference type="Gene3D" id="3.90.1150.10">
    <property type="entry name" value="Aspartate Aminotransferase, domain 1"/>
    <property type="match status" value="1"/>
</dbReference>
<dbReference type="CDD" id="cd00616">
    <property type="entry name" value="AHBA_syn"/>
    <property type="match status" value="1"/>
</dbReference>
<dbReference type="GO" id="GO:0030170">
    <property type="term" value="F:pyridoxal phosphate binding"/>
    <property type="evidence" value="ECO:0007669"/>
    <property type="project" value="TreeGrafter"/>
</dbReference>
<dbReference type="GO" id="GO:0000271">
    <property type="term" value="P:polysaccharide biosynthetic process"/>
    <property type="evidence" value="ECO:0007669"/>
    <property type="project" value="TreeGrafter"/>
</dbReference>
<dbReference type="InterPro" id="IPR015421">
    <property type="entry name" value="PyrdxlP-dep_Trfase_major"/>
</dbReference>
<comment type="cofactor">
    <cofactor evidence="1">
        <name>pyridoxal 5'-phosphate</name>
        <dbReference type="ChEBI" id="CHEBI:597326"/>
    </cofactor>
</comment>
<dbReference type="PANTHER" id="PTHR30244:SF34">
    <property type="entry name" value="DTDP-4-AMINO-4,6-DIDEOXYGALACTOSE TRANSAMINASE"/>
    <property type="match status" value="1"/>
</dbReference>
<evidence type="ECO:0000313" key="6">
    <source>
        <dbReference type="Proteomes" id="UP000271272"/>
    </source>
</evidence>
<dbReference type="Proteomes" id="UP000271272">
    <property type="component" value="Unassembled WGS sequence"/>
</dbReference>
<dbReference type="InterPro" id="IPR000653">
    <property type="entry name" value="DegT/StrS_aminotransferase"/>
</dbReference>
<reference evidence="5 6" key="1">
    <citation type="submission" date="2018-11" db="EMBL/GenBank/DDBJ databases">
        <title>Genomes From Bacteria Associated with the Canine Oral Cavity: a Test Case for Automated Genome-Based Taxonomic Assignment.</title>
        <authorList>
            <person name="Coil D.A."/>
            <person name="Jospin G."/>
            <person name="Darling A.E."/>
            <person name="Wallis C."/>
            <person name="Davis I.J."/>
            <person name="Harris S."/>
            <person name="Eisen J.A."/>
            <person name="Holcombe L.J."/>
            <person name="O'Flynn C."/>
        </authorList>
    </citation>
    <scope>NUCLEOTIDE SEQUENCE [LARGE SCALE GENOMIC DNA]</scope>
    <source>
        <strain evidence="5 6">OH5050</strain>
    </source>
</reference>
<dbReference type="EMBL" id="RQZC01000005">
    <property type="protein sequence ID" value="RRD29756.1"/>
    <property type="molecule type" value="Genomic_DNA"/>
</dbReference>